<gene>
    <name evidence="5" type="ORF">AC230_07005</name>
</gene>
<dbReference type="Pfam" id="PF20703">
    <property type="entry name" value="nSTAND1"/>
    <property type="match status" value="1"/>
</dbReference>
<feature type="repeat" description="WD" evidence="3">
    <location>
        <begin position="785"/>
        <end position="818"/>
    </location>
</feature>
<keyword evidence="2" id="KW-0677">Repeat</keyword>
<comment type="caution">
    <text evidence="5">The sequence shown here is derived from an EMBL/GenBank/DDBJ whole genome shotgun (WGS) entry which is preliminary data.</text>
</comment>
<dbReference type="Proteomes" id="UP000037288">
    <property type="component" value="Unassembled WGS sequence"/>
</dbReference>
<dbReference type="Gene3D" id="2.130.10.10">
    <property type="entry name" value="YVTN repeat-like/Quinoprotein amine dehydrogenase"/>
    <property type="match status" value="3"/>
</dbReference>
<evidence type="ECO:0000256" key="2">
    <source>
        <dbReference type="ARBA" id="ARBA00022737"/>
    </source>
</evidence>
<dbReference type="InterPro" id="IPR027417">
    <property type="entry name" value="P-loop_NTPase"/>
</dbReference>
<feature type="repeat" description="WD" evidence="3">
    <location>
        <begin position="924"/>
        <end position="949"/>
    </location>
</feature>
<dbReference type="Pfam" id="PF00400">
    <property type="entry name" value="WD40"/>
    <property type="match status" value="4"/>
</dbReference>
<name>A0A0K9XIT0_9ACTN</name>
<dbReference type="SMART" id="SM00320">
    <property type="entry name" value="WD40"/>
    <property type="match status" value="6"/>
</dbReference>
<dbReference type="OrthoDB" id="134501at2"/>
<keyword evidence="1 3" id="KW-0853">WD repeat</keyword>
<dbReference type="PROSITE" id="PS00678">
    <property type="entry name" value="WD_REPEATS_1"/>
    <property type="match status" value="1"/>
</dbReference>
<dbReference type="SUPFAM" id="SSF63829">
    <property type="entry name" value="Calcium-dependent phosphotriesterase"/>
    <property type="match status" value="1"/>
</dbReference>
<evidence type="ECO:0000256" key="3">
    <source>
        <dbReference type="PROSITE-ProRule" id="PRU00221"/>
    </source>
</evidence>
<keyword evidence="6" id="KW-1185">Reference proteome</keyword>
<evidence type="ECO:0000259" key="4">
    <source>
        <dbReference type="Pfam" id="PF20703"/>
    </source>
</evidence>
<accession>A0A0K9XIT0</accession>
<dbReference type="STRING" id="1678637.AC230_07005"/>
<dbReference type="Gene3D" id="3.40.50.1460">
    <property type="match status" value="1"/>
</dbReference>
<organism evidence="5 6">
    <name type="scientific">Streptomyces caatingaensis</name>
    <dbReference type="NCBI Taxonomy" id="1678637"/>
    <lineage>
        <taxon>Bacteria</taxon>
        <taxon>Bacillati</taxon>
        <taxon>Actinomycetota</taxon>
        <taxon>Actinomycetes</taxon>
        <taxon>Kitasatosporales</taxon>
        <taxon>Streptomycetaceae</taxon>
        <taxon>Streptomyces</taxon>
    </lineage>
</organism>
<dbReference type="SUPFAM" id="SSF52540">
    <property type="entry name" value="P-loop containing nucleoside triphosphate hydrolases"/>
    <property type="match status" value="1"/>
</dbReference>
<dbReference type="RefSeq" id="WP_049715170.1">
    <property type="nucleotide sequence ID" value="NZ_LFXA01000003.1"/>
</dbReference>
<dbReference type="InterPro" id="IPR001680">
    <property type="entry name" value="WD40_rpt"/>
</dbReference>
<dbReference type="PROSITE" id="PS50294">
    <property type="entry name" value="WD_REPEATS_REGION"/>
    <property type="match status" value="2"/>
</dbReference>
<dbReference type="SUPFAM" id="SSF69322">
    <property type="entry name" value="Tricorn protease domain 2"/>
    <property type="match status" value="1"/>
</dbReference>
<dbReference type="PANTHER" id="PTHR19879">
    <property type="entry name" value="TRANSCRIPTION INITIATION FACTOR TFIID"/>
    <property type="match status" value="1"/>
</dbReference>
<dbReference type="InterPro" id="IPR015943">
    <property type="entry name" value="WD40/YVTN_repeat-like_dom_sf"/>
</dbReference>
<proteinExistence type="predicted"/>
<dbReference type="InterPro" id="IPR049052">
    <property type="entry name" value="nSTAND1"/>
</dbReference>
<dbReference type="SUPFAM" id="SSF50978">
    <property type="entry name" value="WD40 repeat-like"/>
    <property type="match status" value="1"/>
</dbReference>
<reference evidence="6" key="1">
    <citation type="submission" date="2015-07" db="EMBL/GenBank/DDBJ databases">
        <title>Draft genome sequence of Streptomyces sp. CMAA 1322, a bacterium isolated from Caatinga biome, from dry forest semiarid of Brazil.</title>
        <authorList>
            <person name="Santos S.N."/>
            <person name="Gacesa R."/>
            <person name="Taketani R.G."/>
            <person name="Long P.F."/>
            <person name="Melo I.S."/>
        </authorList>
    </citation>
    <scope>NUCLEOTIDE SEQUENCE [LARGE SCALE GENOMIC DNA]</scope>
    <source>
        <strain evidence="6">CMAA 1322</strain>
    </source>
</reference>
<dbReference type="PATRIC" id="fig|1678637.3.peg.1523"/>
<feature type="domain" description="Novel STAND NTPase 1" evidence="4">
    <location>
        <begin position="259"/>
        <end position="653"/>
    </location>
</feature>
<protein>
    <recommendedName>
        <fullName evidence="4">Novel STAND NTPase 1 domain-containing protein</fullName>
    </recommendedName>
</protein>
<dbReference type="CDD" id="cd00200">
    <property type="entry name" value="WD40"/>
    <property type="match status" value="1"/>
</dbReference>
<evidence type="ECO:0000313" key="6">
    <source>
        <dbReference type="Proteomes" id="UP000037288"/>
    </source>
</evidence>
<dbReference type="PANTHER" id="PTHR19879:SF9">
    <property type="entry name" value="TRANSCRIPTION INITIATION FACTOR TFIID SUBUNIT 5"/>
    <property type="match status" value="1"/>
</dbReference>
<sequence length="1491" mass="158550">MTALSAPGTRAVLVGTGRHAPGSALPALPGVTTTLDDLARALHEVCGIPEDHIRRVPPDATAAHVLDAVEQAVDEATGPVLFCYTGHGLLGPDDELYLATHDTPAEDRIAHGVPYHAVKGLLGTVIGGSVVVLDCCFSGRAAAPGPGGPRAALDSALPDGSFLLTSATHLAPSYAPDGERHTLFGGRLLRLLYEGDPAGPPLLTLDDVHAFLDRSFRDGPLRPRRHSAGTLGSLVVAPNPAYRPPRTPDAPPPADVPCPYPGMEPFRAEDHDRFHGRAELTGRLLDAVRDGAPAGPLVLVGASGVGKSSLLRAGLLAGLDHRHATGQPGTPWPALLLPAPGPHPLRTLAERWADATGRPADEIHRALVAGDGLPAPRPGLRPVRLLIVDQFEEVFTRCADQDERARFIHLLCAGPGTPRTVLGLRADHYGGCLAHPGLVRALEHGQFTVPPLDGHALRAAVERPARDAGLALEDGLTDRLLADLEKDAGTADDTTALPFLAHALRETWLRRSGAVLTLAGYQATGGIRTSVSTATETLYQELDAPARAALRELLLRMIQVTPGTDVVRRRVGLTALLDGRPEDERRLITGVCDRLAAARLVTVDRDGAQIAHEALLRAWPRLRSWIRETRAELLAHQQLSEAAAAWEEHGRDPGYLYTGSRLAAVRPLLTRPGLALTAAERAFAEAGARAARRSRLRRAAFAAAAGCLALLLTAVGTFALSERARSAGRAAELASKRIAAQAEALRSRDPAAALDLSLAAYRAADTPEARTSLLRSAMSPVSLTLAGHTGRVVNLALHTSGKVLASSSRDGTVRLWDVGDPYRPAAGAVLRTGRVAAIAWRPDGRYLLATTRDTFFVWDTEDPLHPRPVARLPGGGQSVDGLALSPDGRTAAVAAEHGRVRLWDVGDPARPVSALVRVHPRESVRAVAWRPDGTVLATGLDDGTVSLWKHGRPRGLAQLATAHGDPVGALAFRPDGRMLVAGTLDHLGLWDTTDPRHPRDLPNAIGTLRPQYVALAFSPDGRHIAAASTTERAVHTFDLDAERGGAGQGGRLPVGGPAWSVVYLPDGRGLVAGDERGRIVVNLPPPRSVPAAVTEHGAGPGAVTDASGRFLITDGYQRDRPPVRLWHIGATGRAPRRIAELPRRWDQARFFPGGLVIGQDTAGTRLGLWRLDGERLRPAHEFALSRGAKDDGDGLDFSVNKAGTLLALRASGDDTMGLWDIRDPGRPRRLGALPWPRDEGHVTGGFGGTAGLVAVMSNAGVRLWDVRDARRPRRAGTVREPPFSMFGGDGHAALLTTEAKRPTRESVLHLWTLDDDGTPHRSHTFGEDLGLHADALSGRAVLTLTKEGRVVAWDLRDPQRGVALPGPVPRMENLIVSGPRRLAVASNFAGDVALWRVSEPHGSRPGGDDDLLVLFTDHEFAKIRDLDDTTGDLFVEAGPTSPVAALGARTVVVGTDMARLRAELCAVRSERVPQGQWREMLPGVGRRDGCG</sequence>
<evidence type="ECO:0000313" key="5">
    <source>
        <dbReference type="EMBL" id="KNB53193.1"/>
    </source>
</evidence>
<dbReference type="InterPro" id="IPR036322">
    <property type="entry name" value="WD40_repeat_dom_sf"/>
</dbReference>
<dbReference type="EMBL" id="LFXA01000003">
    <property type="protein sequence ID" value="KNB53193.1"/>
    <property type="molecule type" value="Genomic_DNA"/>
</dbReference>
<evidence type="ECO:0000256" key="1">
    <source>
        <dbReference type="ARBA" id="ARBA00022574"/>
    </source>
</evidence>
<dbReference type="PROSITE" id="PS50082">
    <property type="entry name" value="WD_REPEATS_2"/>
    <property type="match status" value="3"/>
</dbReference>
<feature type="repeat" description="WD" evidence="3">
    <location>
        <begin position="872"/>
        <end position="905"/>
    </location>
</feature>
<dbReference type="NCBIfam" id="NF047832">
    <property type="entry name" value="caspase_w_EACC1"/>
    <property type="match status" value="1"/>
</dbReference>
<dbReference type="InterPro" id="IPR019775">
    <property type="entry name" value="WD40_repeat_CS"/>
</dbReference>